<evidence type="ECO:0000313" key="3">
    <source>
        <dbReference type="Proteomes" id="UP000198393"/>
    </source>
</evidence>
<dbReference type="PANTHER" id="PTHR42951:SF22">
    <property type="entry name" value="METALLO BETA-LACTAMASE SUPERFAMILY LIPOPROTEIN"/>
    <property type="match status" value="1"/>
</dbReference>
<dbReference type="CDD" id="cd07726">
    <property type="entry name" value="ST1585-like_MBL-fold"/>
    <property type="match status" value="1"/>
</dbReference>
<dbReference type="InterPro" id="IPR036866">
    <property type="entry name" value="RibonucZ/Hydroxyglut_hydro"/>
</dbReference>
<feature type="domain" description="Metallo-beta-lactamase" evidence="1">
    <location>
        <begin position="15"/>
        <end position="209"/>
    </location>
</feature>
<protein>
    <submittedName>
        <fullName evidence="2">Glyoxylase, beta-lactamase superfamily II</fullName>
    </submittedName>
</protein>
<dbReference type="Pfam" id="PF00753">
    <property type="entry name" value="Lactamase_B"/>
    <property type="match status" value="1"/>
</dbReference>
<dbReference type="AlphaFoldDB" id="A0A239EGM4"/>
<dbReference type="SMART" id="SM00849">
    <property type="entry name" value="Lactamase_B"/>
    <property type="match status" value="1"/>
</dbReference>
<organism evidence="2 3">
    <name type="scientific">Ekhidna lutea</name>
    <dbReference type="NCBI Taxonomy" id="447679"/>
    <lineage>
        <taxon>Bacteria</taxon>
        <taxon>Pseudomonadati</taxon>
        <taxon>Bacteroidota</taxon>
        <taxon>Cytophagia</taxon>
        <taxon>Cytophagales</taxon>
        <taxon>Reichenbachiellaceae</taxon>
        <taxon>Ekhidna</taxon>
    </lineage>
</organism>
<accession>A0A239EGM4</accession>
<name>A0A239EGM4_EKHLU</name>
<dbReference type="OrthoDB" id="9802248at2"/>
<dbReference type="Proteomes" id="UP000198393">
    <property type="component" value="Unassembled WGS sequence"/>
</dbReference>
<dbReference type="Gene3D" id="3.60.15.10">
    <property type="entry name" value="Ribonuclease Z/Hydroxyacylglutathione hydrolase-like"/>
    <property type="match status" value="1"/>
</dbReference>
<sequence>MYHTLDLHFQNYEHAIASFLIETDDGPVLIESGPYSTFPSLEKGLADHGYKVSDVKHVLLSHIHFDHAGAAWALAEKGAKIYLHPFGHDHMHDPTKLVASATMIYGDQMDTLWGKMDGIPKKNLKVVNHEEVIEIGGQSFRALHTPGHAKHHIAWHWKDTIFTGDVAGVKIDGGPVVPPCPPPDINLEDWLHSIDLVLGKNPNRLVLTHFGEEINPNIHMMELKEILSDWSQWIKQKWEEGLSNDDITPLFMNYTANQLKDRGVSDTGVKQYEAANPSWMSVAGLVRYWKKKQGA</sequence>
<dbReference type="RefSeq" id="WP_089354895.1">
    <property type="nucleotide sequence ID" value="NZ_FZPD01000001.1"/>
</dbReference>
<gene>
    <name evidence="2" type="ORF">SAMN05421640_0106</name>
</gene>
<dbReference type="InterPro" id="IPR001279">
    <property type="entry name" value="Metallo-B-lactamas"/>
</dbReference>
<dbReference type="PANTHER" id="PTHR42951">
    <property type="entry name" value="METALLO-BETA-LACTAMASE DOMAIN-CONTAINING"/>
    <property type="match status" value="1"/>
</dbReference>
<dbReference type="InterPro" id="IPR037482">
    <property type="entry name" value="ST1585_MBL-fold"/>
</dbReference>
<proteinExistence type="predicted"/>
<dbReference type="SUPFAM" id="SSF56281">
    <property type="entry name" value="Metallo-hydrolase/oxidoreductase"/>
    <property type="match status" value="1"/>
</dbReference>
<dbReference type="EMBL" id="FZPD01000001">
    <property type="protein sequence ID" value="SNS43044.1"/>
    <property type="molecule type" value="Genomic_DNA"/>
</dbReference>
<dbReference type="InterPro" id="IPR050855">
    <property type="entry name" value="NDM-1-like"/>
</dbReference>
<evidence type="ECO:0000313" key="2">
    <source>
        <dbReference type="EMBL" id="SNS43044.1"/>
    </source>
</evidence>
<evidence type="ECO:0000259" key="1">
    <source>
        <dbReference type="SMART" id="SM00849"/>
    </source>
</evidence>
<keyword evidence="3" id="KW-1185">Reference proteome</keyword>
<reference evidence="2 3" key="1">
    <citation type="submission" date="2017-06" db="EMBL/GenBank/DDBJ databases">
        <authorList>
            <person name="Kim H.J."/>
            <person name="Triplett B.A."/>
        </authorList>
    </citation>
    <scope>NUCLEOTIDE SEQUENCE [LARGE SCALE GENOMIC DNA]</scope>
    <source>
        <strain evidence="2 3">DSM 19307</strain>
    </source>
</reference>